<evidence type="ECO:0000313" key="4">
    <source>
        <dbReference type="Proteomes" id="UP000004754"/>
    </source>
</evidence>
<keyword evidence="2" id="KW-1133">Transmembrane helix</keyword>
<feature type="compositionally biased region" description="Basic residues" evidence="1">
    <location>
        <begin position="27"/>
        <end position="37"/>
    </location>
</feature>
<keyword evidence="2" id="KW-0812">Transmembrane</keyword>
<dbReference type="Proteomes" id="UP000004754">
    <property type="component" value="Unassembled WGS sequence"/>
</dbReference>
<keyword evidence="2" id="KW-0472">Membrane</keyword>
<dbReference type="AlphaFoldDB" id="E6MGM0"/>
<evidence type="ECO:0000313" key="3">
    <source>
        <dbReference type="EMBL" id="EFV01760.1"/>
    </source>
</evidence>
<dbReference type="HOGENOM" id="CLU_1569336_0_0_9"/>
<dbReference type="EMBL" id="AEQN01000016">
    <property type="protein sequence ID" value="EFV01760.1"/>
    <property type="molecule type" value="Genomic_DNA"/>
</dbReference>
<gene>
    <name evidence="3" type="ORF">HMP0721_1153</name>
</gene>
<dbReference type="STRING" id="887929.HMP0721_1153"/>
<feature type="transmembrane region" description="Helical" evidence="2">
    <location>
        <begin position="52"/>
        <end position="73"/>
    </location>
</feature>
<reference evidence="3 4" key="1">
    <citation type="submission" date="2010-12" db="EMBL/GenBank/DDBJ databases">
        <authorList>
            <person name="Muzny D."/>
            <person name="Qin X."/>
            <person name="Deng J."/>
            <person name="Jiang H."/>
            <person name="Liu Y."/>
            <person name="Qu J."/>
            <person name="Song X.-Z."/>
            <person name="Zhang L."/>
            <person name="Thornton R."/>
            <person name="Coyle M."/>
            <person name="Francisco L."/>
            <person name="Jackson L."/>
            <person name="Javaid M."/>
            <person name="Korchina V."/>
            <person name="Kovar C."/>
            <person name="Mata R."/>
            <person name="Mathew T."/>
            <person name="Ngo R."/>
            <person name="Nguyen L."/>
            <person name="Nguyen N."/>
            <person name="Okwuonu G."/>
            <person name="Ongeri F."/>
            <person name="Pham C."/>
            <person name="Simmons D."/>
            <person name="Wilczek-Boney K."/>
            <person name="Hale W."/>
            <person name="Jakkamsetti A."/>
            <person name="Pham P."/>
            <person name="Ruth R."/>
            <person name="San Lucas F."/>
            <person name="Warren J."/>
            <person name="Zhang J."/>
            <person name="Zhao Z."/>
            <person name="Zhou C."/>
            <person name="Zhu D."/>
            <person name="Lee S."/>
            <person name="Bess C."/>
            <person name="Blankenburg K."/>
            <person name="Forbes L."/>
            <person name="Fu Q."/>
            <person name="Gubbala S."/>
            <person name="Hirani K."/>
            <person name="Jayaseelan J.C."/>
            <person name="Lara F."/>
            <person name="Munidasa M."/>
            <person name="Palculict T."/>
            <person name="Patil S."/>
            <person name="Pu L.-L."/>
            <person name="Saada N."/>
            <person name="Tang L."/>
            <person name="Weissenberger G."/>
            <person name="Zhu Y."/>
            <person name="Hemphill L."/>
            <person name="Shang Y."/>
            <person name="Youmans B."/>
            <person name="Ayvaz T."/>
            <person name="Ross M."/>
            <person name="Santibanez J."/>
            <person name="Aqrawi P."/>
            <person name="Gross S."/>
            <person name="Joshi V."/>
            <person name="Fowler G."/>
            <person name="Nazareth L."/>
            <person name="Reid J."/>
            <person name="Worley K."/>
            <person name="Petrosino J."/>
            <person name="Highlander S."/>
            <person name="Gibbs R."/>
        </authorList>
    </citation>
    <scope>NUCLEOTIDE SEQUENCE [LARGE SCALE GENOMIC DNA]</scope>
    <source>
        <strain evidence="3 4">ATCC 23263</strain>
    </source>
</reference>
<accession>E6MGM0</accession>
<dbReference type="eggNOG" id="COG2919">
    <property type="taxonomic scope" value="Bacteria"/>
</dbReference>
<comment type="caution">
    <text evidence="3">The sequence shown here is derived from an EMBL/GenBank/DDBJ whole genome shotgun (WGS) entry which is preliminary data.</text>
</comment>
<proteinExistence type="predicted"/>
<evidence type="ECO:0000256" key="1">
    <source>
        <dbReference type="SAM" id="MobiDB-lite"/>
    </source>
</evidence>
<keyword evidence="4" id="KW-1185">Reference proteome</keyword>
<dbReference type="InterPro" id="IPR007060">
    <property type="entry name" value="FtsL/DivIC"/>
</dbReference>
<dbReference type="Pfam" id="PF04977">
    <property type="entry name" value="DivIC"/>
    <property type="match status" value="1"/>
</dbReference>
<sequence length="170" mass="19921">MNAGAEGDGEQKEKGMAQKQQSNSKKPAGRRRKKRTRNGTSRAERWFYRNRATVISVGVVVVLFLWLYGSRFVQIFRLMGQKRDLTAQLQQEKTRKIRLDEEIRQINTRHYTEYIAHKNLNLYYPEEKIIIRVKTEAEAKAQKAKKKRAEKAKADQGQAETQTHNEEEQN</sequence>
<feature type="region of interest" description="Disordered" evidence="1">
    <location>
        <begin position="141"/>
        <end position="170"/>
    </location>
</feature>
<name>E6MGM0_9FIRM</name>
<evidence type="ECO:0000256" key="2">
    <source>
        <dbReference type="SAM" id="Phobius"/>
    </source>
</evidence>
<protein>
    <submittedName>
        <fullName evidence="3">Septum formation initiator</fullName>
    </submittedName>
</protein>
<organism evidence="3 4">
    <name type="scientific">Pseudoramibacter alactolyticus ATCC 23263</name>
    <dbReference type="NCBI Taxonomy" id="887929"/>
    <lineage>
        <taxon>Bacteria</taxon>
        <taxon>Bacillati</taxon>
        <taxon>Bacillota</taxon>
        <taxon>Clostridia</taxon>
        <taxon>Eubacteriales</taxon>
        <taxon>Eubacteriaceae</taxon>
        <taxon>Pseudoramibacter</taxon>
    </lineage>
</organism>
<feature type="region of interest" description="Disordered" evidence="1">
    <location>
        <begin position="1"/>
        <end position="40"/>
    </location>
</feature>
<dbReference type="OrthoDB" id="1778608at2"/>